<dbReference type="GeneID" id="110975273"/>
<dbReference type="SUPFAM" id="SSF103473">
    <property type="entry name" value="MFS general substrate transporter"/>
    <property type="match status" value="1"/>
</dbReference>
<keyword evidence="6" id="KW-1003">Cell membrane</keyword>
<dbReference type="Pfam" id="PF00685">
    <property type="entry name" value="Sulfotransfer_1"/>
    <property type="match status" value="1"/>
</dbReference>
<evidence type="ECO:0000256" key="12">
    <source>
        <dbReference type="ARBA" id="ARBA00022989"/>
    </source>
</evidence>
<evidence type="ECO:0000256" key="14">
    <source>
        <dbReference type="ARBA" id="ARBA00023157"/>
    </source>
</evidence>
<feature type="transmembrane region" description="Helical" evidence="22">
    <location>
        <begin position="278"/>
        <end position="302"/>
    </location>
</feature>
<dbReference type="RefSeq" id="XP_022083306.1">
    <property type="nucleotide sequence ID" value="XM_022227614.1"/>
</dbReference>
<keyword evidence="9" id="KW-0967">Endosome</keyword>
<evidence type="ECO:0000256" key="15">
    <source>
        <dbReference type="ARBA" id="ARBA00023180"/>
    </source>
</evidence>
<feature type="transmembrane region" description="Helical" evidence="22">
    <location>
        <begin position="217"/>
        <end position="236"/>
    </location>
</feature>
<comment type="catalytic activity">
    <reaction evidence="21">
        <text>methotrexate(in) + H(+)(in) = methotrexate(out) + H(+)(out)</text>
        <dbReference type="Rhea" id="RHEA:70163"/>
        <dbReference type="ChEBI" id="CHEBI:15378"/>
        <dbReference type="ChEBI" id="CHEBI:50681"/>
    </reaction>
</comment>
<feature type="transmembrane region" description="Helical" evidence="22">
    <location>
        <begin position="369"/>
        <end position="391"/>
    </location>
</feature>
<accession>A0A8B7XTQ5</accession>
<dbReference type="OrthoDB" id="3026777at2759"/>
<keyword evidence="11" id="KW-0290">Folate-binding</keyword>
<evidence type="ECO:0000313" key="25">
    <source>
        <dbReference type="RefSeq" id="XP_022083306.1"/>
    </source>
</evidence>
<keyword evidence="7" id="KW-0963">Cytoplasm</keyword>
<feature type="transmembrane region" description="Helical" evidence="22">
    <location>
        <begin position="189"/>
        <end position="211"/>
    </location>
</feature>
<dbReference type="InterPro" id="IPR027417">
    <property type="entry name" value="P-loop_NTPase"/>
</dbReference>
<dbReference type="InterPro" id="IPR036259">
    <property type="entry name" value="MFS_trans_sf"/>
</dbReference>
<feature type="transmembrane region" description="Helical" evidence="22">
    <location>
        <begin position="403"/>
        <end position="426"/>
    </location>
</feature>
<dbReference type="Gene3D" id="1.20.1250.20">
    <property type="entry name" value="MFS general substrate transporter like domains"/>
    <property type="match status" value="1"/>
</dbReference>
<dbReference type="GO" id="GO:0010008">
    <property type="term" value="C:endosome membrane"/>
    <property type="evidence" value="ECO:0007669"/>
    <property type="project" value="UniProtKB-SubCell"/>
</dbReference>
<evidence type="ECO:0000256" key="4">
    <source>
        <dbReference type="ARBA" id="ARBA00004554"/>
    </source>
</evidence>
<comment type="subcellular location">
    <subcellularLocation>
        <location evidence="2">Apical cell membrane</location>
        <topology evidence="2">Multi-pass membrane protein</topology>
    </subcellularLocation>
    <subcellularLocation>
        <location evidence="4">Basolateral cell membrane</location>
        <topology evidence="4">Multi-pass membrane protein</topology>
    </subcellularLocation>
    <subcellularLocation>
        <location evidence="3">Cytoplasm</location>
    </subcellularLocation>
    <subcellularLocation>
        <location evidence="1">Endosome membrane</location>
        <topology evidence="1">Multi-pass membrane protein</topology>
    </subcellularLocation>
</comment>
<sequence>MEDSKTERTPILPAKTTSSLERARRRWVTVEPIIVLGTVGVISTSLIRPFYLKERLGESMFNITEQDEYSKCQANASDGGMVEDDVQAEASLWILYLSTAANIPMIVSSVILGALSDRLGRKMCMVIPLVGYICQEIVYILTVCYHLPLPVLFAGDILQGMGGSFGLLFAGCLSYISDITTEKQRTMRIAVVEMLMLFIGGCVEVGAGFLMRDIGPFPPLALALGFNVLCLIYIAIPSALIETVDRDNIPENRKGLKEAGRSVVAIFKFTEDGRRWQTLLLTLFLFFITLNVHGVTSIFILYGTAQPFCWSAVTAGLVASFVFVVGSLGMVAGTKVFSFCLGEYFIMHISCLSFLASNLVMGVSRTTVLVFVASGLGTLRGMAFPVARSVLSKIVNPNDIGAAFAIVACADNLAGFAASLIAPSVYAATVSYLPPAVFFVFSGLAFIPNGTHWVSEIMNCILHDGKADFDRSYMVNPLEATIAEDPIKMQSTAPGYKVCATMKSPRCIISHCMERFRPPQVLTKNAKVVYVARNPKDVVVSTFKMMPKWTFDEALWAFYHDKMMYGSWFDHVLGYWTEQGRENFLLLKYEDLHKDLRGSVCKLAKHVGKDLPDDIINGIVEHVTFDRMQTTYQQLEDRYGEDGKRMTRFRGTPYLRKGEVGDWKNVFTVAQNTLFDKIYTKRTEGTGLEFDFELSA</sequence>
<evidence type="ECO:0000256" key="2">
    <source>
        <dbReference type="ARBA" id="ARBA00004424"/>
    </source>
</evidence>
<dbReference type="GO" id="GO:0008146">
    <property type="term" value="F:sulfotransferase activity"/>
    <property type="evidence" value="ECO:0007669"/>
    <property type="project" value="InterPro"/>
</dbReference>
<feature type="transmembrane region" description="Helical" evidence="22">
    <location>
        <begin position="127"/>
        <end position="148"/>
    </location>
</feature>
<dbReference type="GO" id="GO:0016324">
    <property type="term" value="C:apical plasma membrane"/>
    <property type="evidence" value="ECO:0007669"/>
    <property type="project" value="UniProtKB-SubCell"/>
</dbReference>
<evidence type="ECO:0000256" key="16">
    <source>
        <dbReference type="ARBA" id="ARBA00036193"/>
    </source>
</evidence>
<keyword evidence="24" id="KW-1185">Reference proteome</keyword>
<dbReference type="Proteomes" id="UP000694845">
    <property type="component" value="Unplaced"/>
</dbReference>
<proteinExistence type="predicted"/>
<dbReference type="PANTHER" id="PTHR23507:SF2">
    <property type="entry name" value="PROTON-COUPLED FOLATE TRANSPORTER"/>
    <property type="match status" value="1"/>
</dbReference>
<feature type="transmembrane region" description="Helical" evidence="22">
    <location>
        <begin position="432"/>
        <end position="449"/>
    </location>
</feature>
<dbReference type="GO" id="GO:0016323">
    <property type="term" value="C:basolateral plasma membrane"/>
    <property type="evidence" value="ECO:0007669"/>
    <property type="project" value="UniProtKB-SubCell"/>
</dbReference>
<dbReference type="SUPFAM" id="SSF52540">
    <property type="entry name" value="P-loop containing nucleoside triphosphate hydrolases"/>
    <property type="match status" value="1"/>
</dbReference>
<dbReference type="Gene3D" id="3.40.50.300">
    <property type="entry name" value="P-loop containing nucleotide triphosphate hydrolases"/>
    <property type="match status" value="1"/>
</dbReference>
<organism evidence="24 25">
    <name type="scientific">Acanthaster planci</name>
    <name type="common">Crown-of-thorns starfish</name>
    <dbReference type="NCBI Taxonomy" id="133434"/>
    <lineage>
        <taxon>Eukaryota</taxon>
        <taxon>Metazoa</taxon>
        <taxon>Echinodermata</taxon>
        <taxon>Eleutherozoa</taxon>
        <taxon>Asterozoa</taxon>
        <taxon>Asteroidea</taxon>
        <taxon>Valvatacea</taxon>
        <taxon>Valvatida</taxon>
        <taxon>Acanthasteridae</taxon>
        <taxon>Acanthaster</taxon>
    </lineage>
</organism>
<dbReference type="PANTHER" id="PTHR23507">
    <property type="entry name" value="ZGC:174356"/>
    <property type="match status" value="1"/>
</dbReference>
<name>A0A8B7XTQ5_ACAPL</name>
<evidence type="ECO:0000256" key="13">
    <source>
        <dbReference type="ARBA" id="ARBA00023136"/>
    </source>
</evidence>
<evidence type="ECO:0000256" key="18">
    <source>
        <dbReference type="ARBA" id="ARBA00040650"/>
    </source>
</evidence>
<evidence type="ECO:0000256" key="20">
    <source>
        <dbReference type="ARBA" id="ARBA00047769"/>
    </source>
</evidence>
<keyword evidence="15" id="KW-0325">Glycoprotein</keyword>
<keyword evidence="8 22" id="KW-0812">Transmembrane</keyword>
<evidence type="ECO:0000256" key="6">
    <source>
        <dbReference type="ARBA" id="ARBA00022475"/>
    </source>
</evidence>
<keyword evidence="10" id="KW-0769">Symport</keyword>
<evidence type="ECO:0000313" key="24">
    <source>
        <dbReference type="Proteomes" id="UP000694845"/>
    </source>
</evidence>
<keyword evidence="14" id="KW-1015">Disulfide bond</keyword>
<evidence type="ECO:0000256" key="5">
    <source>
        <dbReference type="ARBA" id="ARBA00022448"/>
    </source>
</evidence>
<feature type="transmembrane region" description="Helical" evidence="22">
    <location>
        <begin position="308"/>
        <end position="332"/>
    </location>
</feature>
<dbReference type="Pfam" id="PF07690">
    <property type="entry name" value="MFS_1"/>
    <property type="match status" value="1"/>
</dbReference>
<keyword evidence="13 22" id="KW-0472">Membrane</keyword>
<evidence type="ECO:0000256" key="1">
    <source>
        <dbReference type="ARBA" id="ARBA00004337"/>
    </source>
</evidence>
<evidence type="ECO:0000256" key="11">
    <source>
        <dbReference type="ARBA" id="ARBA00022954"/>
    </source>
</evidence>
<feature type="domain" description="Sulfotransferase" evidence="23">
    <location>
        <begin position="450"/>
        <end position="687"/>
    </location>
</feature>
<keyword evidence="12 22" id="KW-1133">Transmembrane helix</keyword>
<evidence type="ECO:0000256" key="9">
    <source>
        <dbReference type="ARBA" id="ARBA00022753"/>
    </source>
</evidence>
<evidence type="ECO:0000256" key="3">
    <source>
        <dbReference type="ARBA" id="ARBA00004496"/>
    </source>
</evidence>
<keyword evidence="5" id="KW-0813">Transport</keyword>
<protein>
    <recommendedName>
        <fullName evidence="18">Proton-coupled folate transporter</fullName>
    </recommendedName>
    <alternativeName>
        <fullName evidence="19">Solute carrier family 46 member 1</fullName>
    </alternativeName>
</protein>
<dbReference type="KEGG" id="aplc:110975273"/>
<comment type="catalytic activity">
    <reaction evidence="16">
        <text>(6S)-5-methyl-5,6,7,8-tetrahydrofolate(in) + H(+)(in) = (6S)-5-methyl-5,6,7,8-tetrahydrofolate(out) + H(+)(out)</text>
        <dbReference type="Rhea" id="RHEA:70167"/>
        <dbReference type="ChEBI" id="CHEBI:15378"/>
        <dbReference type="ChEBI" id="CHEBI:18608"/>
    </reaction>
</comment>
<comment type="catalytic activity">
    <reaction evidence="20">
        <text>pemetrexed(in) + H(+)(in) = pemetrexed(out) + H(+)(out)</text>
        <dbReference type="Rhea" id="RHEA:70171"/>
        <dbReference type="ChEBI" id="CHEBI:15378"/>
        <dbReference type="ChEBI" id="CHEBI:63724"/>
    </reaction>
</comment>
<feature type="transmembrane region" description="Helical" evidence="22">
    <location>
        <begin position="32"/>
        <end position="51"/>
    </location>
</feature>
<feature type="transmembrane region" description="Helical" evidence="22">
    <location>
        <begin position="344"/>
        <end position="363"/>
    </location>
</feature>
<dbReference type="AlphaFoldDB" id="A0A8B7XTQ5"/>
<dbReference type="InterPro" id="IPR000863">
    <property type="entry name" value="Sulfotransferase_dom"/>
</dbReference>
<evidence type="ECO:0000256" key="8">
    <source>
        <dbReference type="ARBA" id="ARBA00022692"/>
    </source>
</evidence>
<feature type="transmembrane region" description="Helical" evidence="22">
    <location>
        <begin position="93"/>
        <end position="115"/>
    </location>
</feature>
<gene>
    <name evidence="25" type="primary">LOC110975273</name>
</gene>
<evidence type="ECO:0000256" key="19">
    <source>
        <dbReference type="ARBA" id="ARBA00042514"/>
    </source>
</evidence>
<dbReference type="InterPro" id="IPR011701">
    <property type="entry name" value="MFS"/>
</dbReference>
<reference evidence="25" key="1">
    <citation type="submission" date="2025-08" db="UniProtKB">
        <authorList>
            <consortium name="RefSeq"/>
        </authorList>
    </citation>
    <scope>IDENTIFICATION</scope>
</reference>
<dbReference type="OMA" id="FIMHISC"/>
<evidence type="ECO:0000256" key="22">
    <source>
        <dbReference type="SAM" id="Phobius"/>
    </source>
</evidence>
<feature type="transmembrane region" description="Helical" evidence="22">
    <location>
        <begin position="160"/>
        <end position="177"/>
    </location>
</feature>
<evidence type="ECO:0000259" key="23">
    <source>
        <dbReference type="Pfam" id="PF00685"/>
    </source>
</evidence>
<evidence type="ECO:0000256" key="7">
    <source>
        <dbReference type="ARBA" id="ARBA00022490"/>
    </source>
</evidence>
<dbReference type="GO" id="GO:0005542">
    <property type="term" value="F:folic acid binding"/>
    <property type="evidence" value="ECO:0007669"/>
    <property type="project" value="UniProtKB-KW"/>
</dbReference>
<comment type="catalytic activity">
    <reaction evidence="17">
        <text>folate(in) + H(+)(in) = folate(out) + H(+)(out)</text>
        <dbReference type="Rhea" id="RHEA:70159"/>
        <dbReference type="ChEBI" id="CHEBI:15378"/>
        <dbReference type="ChEBI" id="CHEBI:62501"/>
    </reaction>
</comment>
<evidence type="ECO:0000256" key="10">
    <source>
        <dbReference type="ARBA" id="ARBA00022847"/>
    </source>
</evidence>
<evidence type="ECO:0000256" key="17">
    <source>
        <dbReference type="ARBA" id="ARBA00036250"/>
    </source>
</evidence>
<evidence type="ECO:0000256" key="21">
    <source>
        <dbReference type="ARBA" id="ARBA00047850"/>
    </source>
</evidence>
<dbReference type="GO" id="GO:0015293">
    <property type="term" value="F:symporter activity"/>
    <property type="evidence" value="ECO:0007669"/>
    <property type="project" value="UniProtKB-KW"/>
</dbReference>